<accession>A0A0B8SZW5</accession>
<dbReference type="EMBL" id="JJMU01000053">
    <property type="protein sequence ID" value="KGE13256.1"/>
    <property type="molecule type" value="Genomic_DNA"/>
</dbReference>
<comment type="pathway">
    <text evidence="3 12">Cofactor biosynthesis; riboflavin biosynthesis; 5-amino-6-(D-ribitylamino)uracil from GTP: step 3/4.</text>
</comment>
<reference evidence="18" key="1">
    <citation type="submission" date="2014-04" db="EMBL/GenBank/DDBJ databases">
        <title>Whole-Genome optical mapping and complete genome sequence of Sphingobacterium deserti sp. nov., a new spaces isolated from desert in the west of China.</title>
        <authorList>
            <person name="Teng C."/>
            <person name="Zhou Z."/>
            <person name="Li X."/>
            <person name="Chen M."/>
            <person name="Lin M."/>
            <person name="Wang L."/>
            <person name="Su S."/>
            <person name="Zhang C."/>
            <person name="Zhang W."/>
        </authorList>
    </citation>
    <scope>NUCLEOTIDE SEQUENCE [LARGE SCALE GENOMIC DNA]</scope>
    <source>
        <strain evidence="18">ACCC05744</strain>
    </source>
</reference>
<comment type="catalytic activity">
    <reaction evidence="12">
        <text>5-amino-6-(5-phospho-D-ribitylamino)uracil + NADP(+) = 5-amino-6-(5-phospho-D-ribosylamino)uracil + NADPH + H(+)</text>
        <dbReference type="Rhea" id="RHEA:17845"/>
        <dbReference type="ChEBI" id="CHEBI:15378"/>
        <dbReference type="ChEBI" id="CHEBI:57783"/>
        <dbReference type="ChEBI" id="CHEBI:58349"/>
        <dbReference type="ChEBI" id="CHEBI:58421"/>
        <dbReference type="ChEBI" id="CHEBI:58453"/>
        <dbReference type="EC" id="1.1.1.193"/>
    </reaction>
</comment>
<dbReference type="STRING" id="1229276.DI53_2787"/>
<dbReference type="InterPro" id="IPR002125">
    <property type="entry name" value="CMP_dCMP_dom"/>
</dbReference>
<comment type="function">
    <text evidence="1 12">Converts 2,5-diamino-6-(ribosylamino)-4(3h)-pyrimidinone 5'-phosphate into 5-amino-6-(ribosylamino)-2,4(1h,3h)-pyrimidinedione 5'-phosphate.</text>
</comment>
<feature type="binding site" evidence="15">
    <location>
        <position position="96"/>
    </location>
    <ligand>
        <name>Zn(2+)</name>
        <dbReference type="ChEBI" id="CHEBI:29105"/>
        <note>catalytic</note>
    </ligand>
</feature>
<dbReference type="GO" id="GO:0008703">
    <property type="term" value="F:5-amino-6-(5-phosphoribosylamino)uracil reductase activity"/>
    <property type="evidence" value="ECO:0007669"/>
    <property type="project" value="UniProtKB-EC"/>
</dbReference>
<evidence type="ECO:0000256" key="5">
    <source>
        <dbReference type="ARBA" id="ARBA00007417"/>
    </source>
</evidence>
<dbReference type="SUPFAM" id="SSF53597">
    <property type="entry name" value="Dihydrofolate reductase-like"/>
    <property type="match status" value="1"/>
</dbReference>
<dbReference type="PROSITE" id="PS51747">
    <property type="entry name" value="CYT_DCMP_DEAMINASES_2"/>
    <property type="match status" value="1"/>
</dbReference>
<dbReference type="SUPFAM" id="SSF53927">
    <property type="entry name" value="Cytidine deaminase-like"/>
    <property type="match status" value="1"/>
</dbReference>
<comment type="cofactor">
    <cofactor evidence="12 15">
        <name>Zn(2+)</name>
        <dbReference type="ChEBI" id="CHEBI:29105"/>
    </cofactor>
    <text evidence="12 15">Binds 1 zinc ion.</text>
</comment>
<dbReference type="Gene3D" id="3.40.140.10">
    <property type="entry name" value="Cytidine Deaminase, domain 2"/>
    <property type="match status" value="1"/>
</dbReference>
<evidence type="ECO:0000256" key="3">
    <source>
        <dbReference type="ARBA" id="ARBA00004910"/>
    </source>
</evidence>
<evidence type="ECO:0000256" key="10">
    <source>
        <dbReference type="ARBA" id="ARBA00023002"/>
    </source>
</evidence>
<feature type="binding site" evidence="14">
    <location>
        <position position="217"/>
    </location>
    <ligand>
        <name>NADP(+)</name>
        <dbReference type="ChEBI" id="CHEBI:58349"/>
    </ligand>
</feature>
<protein>
    <recommendedName>
        <fullName evidence="12">Riboflavin biosynthesis protein RibD</fullName>
    </recommendedName>
    <domain>
        <recommendedName>
            <fullName evidence="12">Diaminohydroxyphosphoribosylaminopyrimidine deaminase</fullName>
            <shortName evidence="12">DRAP deaminase</shortName>
            <ecNumber evidence="12">3.5.4.26</ecNumber>
        </recommendedName>
        <alternativeName>
            <fullName evidence="12">Riboflavin-specific deaminase</fullName>
        </alternativeName>
    </domain>
    <domain>
        <recommendedName>
            <fullName evidence="12">5-amino-6-(5-phosphoribosylamino)uracil reductase</fullName>
            <ecNumber evidence="12">1.1.1.193</ecNumber>
        </recommendedName>
        <alternativeName>
            <fullName evidence="12">HTP reductase</fullName>
        </alternativeName>
    </domain>
</protein>
<dbReference type="UniPathway" id="UPA00275">
    <property type="reaction ID" value="UER00401"/>
</dbReference>
<evidence type="ECO:0000256" key="2">
    <source>
        <dbReference type="ARBA" id="ARBA00004882"/>
    </source>
</evidence>
<evidence type="ECO:0000313" key="17">
    <source>
        <dbReference type="EMBL" id="KGE13256.1"/>
    </source>
</evidence>
<feature type="binding site" evidence="15">
    <location>
        <position position="62"/>
    </location>
    <ligand>
        <name>Zn(2+)</name>
        <dbReference type="ChEBI" id="CHEBI:29105"/>
        <note>catalytic</note>
    </ligand>
</feature>
<feature type="binding site" evidence="14">
    <location>
        <position position="205"/>
    </location>
    <ligand>
        <name>substrate</name>
    </ligand>
</feature>
<dbReference type="InterPro" id="IPR004794">
    <property type="entry name" value="Eubact_RibD"/>
</dbReference>
<keyword evidence="8 12" id="KW-0862">Zinc</keyword>
<organism evidence="17 18">
    <name type="scientific">Sphingobacterium deserti</name>
    <dbReference type="NCBI Taxonomy" id="1229276"/>
    <lineage>
        <taxon>Bacteria</taxon>
        <taxon>Pseudomonadati</taxon>
        <taxon>Bacteroidota</taxon>
        <taxon>Sphingobacteriia</taxon>
        <taxon>Sphingobacteriales</taxon>
        <taxon>Sphingobacteriaceae</taxon>
        <taxon>Sphingobacterium</taxon>
    </lineage>
</organism>
<keyword evidence="6 12" id="KW-0686">Riboflavin biosynthesis</keyword>
<dbReference type="InterPro" id="IPR002734">
    <property type="entry name" value="RibDG_C"/>
</dbReference>
<dbReference type="eggNOG" id="COG0117">
    <property type="taxonomic scope" value="Bacteria"/>
</dbReference>
<dbReference type="PIRSF" id="PIRSF006769">
    <property type="entry name" value="RibD"/>
    <property type="match status" value="1"/>
</dbReference>
<feature type="binding site" evidence="14">
    <location>
        <position position="221"/>
    </location>
    <ligand>
        <name>NADP(+)</name>
        <dbReference type="ChEBI" id="CHEBI:58349"/>
    </ligand>
</feature>
<keyword evidence="10 12" id="KW-0560">Oxidoreductase</keyword>
<dbReference type="Gene3D" id="3.40.430.10">
    <property type="entry name" value="Dihydrofolate Reductase, subunit A"/>
    <property type="match status" value="1"/>
</dbReference>
<dbReference type="Pfam" id="PF01872">
    <property type="entry name" value="RibD_C"/>
    <property type="match status" value="1"/>
</dbReference>
<dbReference type="CDD" id="cd01284">
    <property type="entry name" value="Riboflavin_deaminase-reductase"/>
    <property type="match status" value="1"/>
</dbReference>
<proteinExistence type="inferred from homology"/>
<dbReference type="AlphaFoldDB" id="A0A0B8SZW5"/>
<dbReference type="GO" id="GO:0008270">
    <property type="term" value="F:zinc ion binding"/>
    <property type="evidence" value="ECO:0007669"/>
    <property type="project" value="InterPro"/>
</dbReference>
<dbReference type="InterPro" id="IPR050765">
    <property type="entry name" value="Riboflavin_Biosynth_HTPR"/>
</dbReference>
<feature type="active site" description="Proton donor" evidence="13">
    <location>
        <position position="64"/>
    </location>
</feature>
<feature type="binding site" evidence="14">
    <location>
        <position position="228"/>
    </location>
    <ligand>
        <name>substrate</name>
    </ligand>
</feature>
<feature type="binding site" evidence="14">
    <location>
        <position position="304"/>
    </location>
    <ligand>
        <name>substrate</name>
    </ligand>
</feature>
<dbReference type="EC" id="1.1.1.193" evidence="12"/>
<dbReference type="InterPro" id="IPR016192">
    <property type="entry name" value="APOBEC/CMP_deaminase_Zn-bd"/>
</dbReference>
<comment type="catalytic activity">
    <reaction evidence="12">
        <text>2,5-diamino-6-hydroxy-4-(5-phosphoribosylamino)-pyrimidine + H2O + H(+) = 5-amino-6-(5-phospho-D-ribosylamino)uracil + NH4(+)</text>
        <dbReference type="Rhea" id="RHEA:21868"/>
        <dbReference type="ChEBI" id="CHEBI:15377"/>
        <dbReference type="ChEBI" id="CHEBI:15378"/>
        <dbReference type="ChEBI" id="CHEBI:28938"/>
        <dbReference type="ChEBI" id="CHEBI:58453"/>
        <dbReference type="ChEBI" id="CHEBI:58614"/>
        <dbReference type="EC" id="3.5.4.26"/>
    </reaction>
</comment>
<feature type="binding site" evidence="14">
    <location>
        <position position="191"/>
    </location>
    <ligand>
        <name>NADP(+)</name>
        <dbReference type="ChEBI" id="CHEBI:58349"/>
    </ligand>
</feature>
<dbReference type="eggNOG" id="COG1985">
    <property type="taxonomic scope" value="Bacteria"/>
</dbReference>
<gene>
    <name evidence="17" type="ORF">DI53_2787</name>
</gene>
<comment type="similarity">
    <text evidence="4 12">In the N-terminal section; belongs to the cytidine and deoxycytidylate deaminase family.</text>
</comment>
<dbReference type="GO" id="GO:0008835">
    <property type="term" value="F:diaminohydroxyphosphoribosylaminopyrimidine deaminase activity"/>
    <property type="evidence" value="ECO:0007669"/>
    <property type="project" value="UniProtKB-EC"/>
</dbReference>
<evidence type="ECO:0000256" key="14">
    <source>
        <dbReference type="PIRSR" id="PIRSR006769-2"/>
    </source>
</evidence>
<dbReference type="NCBIfam" id="TIGR00326">
    <property type="entry name" value="eubact_ribD"/>
    <property type="match status" value="1"/>
</dbReference>
<dbReference type="PANTHER" id="PTHR38011:SF7">
    <property type="entry name" value="2,5-DIAMINO-6-RIBOSYLAMINO-4(3H)-PYRIMIDINONE 5'-PHOSPHATE REDUCTASE"/>
    <property type="match status" value="1"/>
</dbReference>
<dbReference type="Pfam" id="PF00383">
    <property type="entry name" value="dCMP_cyt_deam_1"/>
    <property type="match status" value="1"/>
</dbReference>
<evidence type="ECO:0000256" key="6">
    <source>
        <dbReference type="ARBA" id="ARBA00022619"/>
    </source>
</evidence>
<evidence type="ECO:0000313" key="18">
    <source>
        <dbReference type="Proteomes" id="UP000031802"/>
    </source>
</evidence>
<keyword evidence="12" id="KW-0378">Hydrolase</keyword>
<reference evidence="17 18" key="2">
    <citation type="journal article" date="2015" name="PLoS ONE">
        <title>Whole-Genome Optical Mapping and Finished Genome Sequence of Sphingobacterium deserti sp. nov., a New Species Isolated from the Western Desert of China.</title>
        <authorList>
            <person name="Teng C."/>
            <person name="Zhou Z."/>
            <person name="Molnar I."/>
            <person name="Li X."/>
            <person name="Tang R."/>
            <person name="Chen M."/>
            <person name="Wang L."/>
            <person name="Su S."/>
            <person name="Zhang W."/>
            <person name="Lin M."/>
        </authorList>
    </citation>
    <scope>NUCLEOTIDE SEQUENCE [LARGE SCALE GENOMIC DNA]</scope>
    <source>
        <strain evidence="18">ACCC05744</strain>
    </source>
</reference>
<keyword evidence="11" id="KW-0511">Multifunctional enzyme</keyword>
<name>A0A0B8SZW5_9SPHI</name>
<dbReference type="PROSITE" id="PS00903">
    <property type="entry name" value="CYT_DCMP_DEAMINASES_1"/>
    <property type="match status" value="1"/>
</dbReference>
<dbReference type="GO" id="GO:0009231">
    <property type="term" value="P:riboflavin biosynthetic process"/>
    <property type="evidence" value="ECO:0007669"/>
    <property type="project" value="UniProtKB-UniPathway"/>
</dbReference>
<evidence type="ECO:0000256" key="7">
    <source>
        <dbReference type="ARBA" id="ARBA00022723"/>
    </source>
</evidence>
<keyword evidence="9 12" id="KW-0521">NADP</keyword>
<evidence type="ECO:0000256" key="8">
    <source>
        <dbReference type="ARBA" id="ARBA00022833"/>
    </source>
</evidence>
<keyword evidence="18" id="KW-1185">Reference proteome</keyword>
<evidence type="ECO:0000256" key="15">
    <source>
        <dbReference type="PIRSR" id="PIRSR006769-3"/>
    </source>
</evidence>
<dbReference type="PATRIC" id="fig|1229276.3.peg.2879"/>
<feature type="domain" description="CMP/dCMP-type deaminase" evidence="16">
    <location>
        <begin position="13"/>
        <end position="144"/>
    </location>
</feature>
<evidence type="ECO:0000256" key="9">
    <source>
        <dbReference type="ARBA" id="ARBA00022857"/>
    </source>
</evidence>
<evidence type="ECO:0000256" key="12">
    <source>
        <dbReference type="PIRNR" id="PIRNR006769"/>
    </source>
</evidence>
<evidence type="ECO:0000256" key="13">
    <source>
        <dbReference type="PIRSR" id="PIRSR006769-1"/>
    </source>
</evidence>
<evidence type="ECO:0000256" key="11">
    <source>
        <dbReference type="ARBA" id="ARBA00023268"/>
    </source>
</evidence>
<dbReference type="PANTHER" id="PTHR38011">
    <property type="entry name" value="DIHYDROFOLATE REDUCTASE FAMILY PROTEIN (AFU_ORTHOLOGUE AFUA_8G06820)"/>
    <property type="match status" value="1"/>
</dbReference>
<feature type="binding site" evidence="14">
    <location>
        <position position="175"/>
    </location>
    <ligand>
        <name>NADP(+)</name>
        <dbReference type="ChEBI" id="CHEBI:58349"/>
    </ligand>
</feature>
<dbReference type="Proteomes" id="UP000031802">
    <property type="component" value="Unassembled WGS sequence"/>
</dbReference>
<dbReference type="EC" id="3.5.4.26" evidence="12"/>
<feature type="binding site" evidence="14">
    <location>
        <position position="225"/>
    </location>
    <ligand>
        <name>substrate</name>
    </ligand>
</feature>
<comment type="similarity">
    <text evidence="5 12">In the C-terminal section; belongs to the HTP reductase family.</text>
</comment>
<dbReference type="InterPro" id="IPR024072">
    <property type="entry name" value="DHFR-like_dom_sf"/>
</dbReference>
<evidence type="ECO:0000256" key="1">
    <source>
        <dbReference type="ARBA" id="ARBA00002151"/>
    </source>
</evidence>
<evidence type="ECO:0000259" key="16">
    <source>
        <dbReference type="PROSITE" id="PS51747"/>
    </source>
</evidence>
<sequence>MIFFAKYYVCSMTQDELYMRRCLDLAVLGAGTVSPNPMVGAVIVCENKIIGEGYTSPYGGPHAEVNAVRHVLETFGEERALVMFRSSTIYVSLEPCAHQGKTPPCADMLVRYNFFRVIVGCLDPFPKVNGLGLKKIADAGIQTQVGVLEQECLFMNRRFFTRIQQQRPYVILKWAETSDGFFAPAEPGQQWISNAASKQLVHKWRAEEDAVLVGTSTAMLDNPSLTVRLWKGRNPKRILIDRDLVVPDDAALFDGMAETIVFNAKRADWQGKRKYIALENFALYLPQNILYQLYLMDVQSIIIEGGAKTLQQFIDAGVWDEARVFQSKARWTTGVASPRLSARARSSSKVGNDTLSFYFRDTY</sequence>
<feature type="binding site" evidence="15">
    <location>
        <position position="105"/>
    </location>
    <ligand>
        <name>Zn(2+)</name>
        <dbReference type="ChEBI" id="CHEBI:29105"/>
        <note>catalytic</note>
    </ligand>
</feature>
<comment type="caution">
    <text evidence="17">The sequence shown here is derived from an EMBL/GenBank/DDBJ whole genome shotgun (WGS) entry which is preliminary data.</text>
</comment>
<keyword evidence="7 12" id="KW-0479">Metal-binding</keyword>
<evidence type="ECO:0000256" key="4">
    <source>
        <dbReference type="ARBA" id="ARBA00005259"/>
    </source>
</evidence>
<dbReference type="InterPro" id="IPR016193">
    <property type="entry name" value="Cytidine_deaminase-like"/>
</dbReference>
<comment type="pathway">
    <text evidence="2 12">Cofactor biosynthesis; riboflavin biosynthesis; 5-amino-6-(D-ribitylamino)uracil from GTP: step 2/4.</text>
</comment>